<evidence type="ECO:0000313" key="3">
    <source>
        <dbReference type="Proteomes" id="UP000699691"/>
    </source>
</evidence>
<gene>
    <name evidence="2" type="ORF">KC573_01235</name>
</gene>
<dbReference type="EMBL" id="JAGQKY010000035">
    <property type="protein sequence ID" value="MCA9397425.1"/>
    <property type="molecule type" value="Genomic_DNA"/>
</dbReference>
<keyword evidence="1" id="KW-0812">Transmembrane</keyword>
<keyword evidence="1" id="KW-1133">Transmembrane helix</keyword>
<comment type="caution">
    <text evidence="2">The sequence shown here is derived from an EMBL/GenBank/DDBJ whole genome shotgun (WGS) entry which is preliminary data.</text>
</comment>
<keyword evidence="1" id="KW-0472">Membrane</keyword>
<dbReference type="AlphaFoldDB" id="A0A955LVM4"/>
<dbReference type="Proteomes" id="UP000699691">
    <property type="component" value="Unassembled WGS sequence"/>
</dbReference>
<evidence type="ECO:0000256" key="1">
    <source>
        <dbReference type="SAM" id="Phobius"/>
    </source>
</evidence>
<feature type="transmembrane region" description="Helical" evidence="1">
    <location>
        <begin position="29"/>
        <end position="50"/>
    </location>
</feature>
<protein>
    <submittedName>
        <fullName evidence="2">Uncharacterized protein</fullName>
    </submittedName>
</protein>
<reference evidence="2" key="2">
    <citation type="journal article" date="2021" name="Microbiome">
        <title>Successional dynamics and alternative stable states in a saline activated sludge microbial community over 9 years.</title>
        <authorList>
            <person name="Wang Y."/>
            <person name="Ye J."/>
            <person name="Ju F."/>
            <person name="Liu L."/>
            <person name="Boyd J.A."/>
            <person name="Deng Y."/>
            <person name="Parks D.H."/>
            <person name="Jiang X."/>
            <person name="Yin X."/>
            <person name="Woodcroft B.J."/>
            <person name="Tyson G.W."/>
            <person name="Hugenholtz P."/>
            <person name="Polz M.F."/>
            <person name="Zhang T."/>
        </authorList>
    </citation>
    <scope>NUCLEOTIDE SEQUENCE</scope>
    <source>
        <strain evidence="2">HKST-UBA02</strain>
    </source>
</reference>
<name>A0A955LVM4_UNCKA</name>
<proteinExistence type="predicted"/>
<dbReference type="Gene3D" id="3.40.1000.10">
    <property type="entry name" value="Mog1/PsbP, alpha/beta/alpha sandwich"/>
    <property type="match status" value="1"/>
</dbReference>
<evidence type="ECO:0000313" key="2">
    <source>
        <dbReference type="EMBL" id="MCA9397425.1"/>
    </source>
</evidence>
<sequence>MQEDYIEKVKAEEHDIVNSINNEISKKKVFLSTLVSLGFVAIILVAWILYSQNRDKELQNFSTLTSPTITPIELPSEQQDKSQIDTTNWQNYTNEEYGYSIRYPEEWNKTNADGEVVDEAILSKADVVRFVNNENNVLTIISVRNINSDISIEEYLDVNLGYQINEEDYKRVSINGTSVTKYTITEQLDANGLNSSAYFKVSPTHLVSLSSFYSNENDVMQSIFEGIVMSIAISN</sequence>
<accession>A0A955LVM4</accession>
<reference evidence="2" key="1">
    <citation type="submission" date="2020-04" db="EMBL/GenBank/DDBJ databases">
        <authorList>
            <person name="Zhang T."/>
        </authorList>
    </citation>
    <scope>NUCLEOTIDE SEQUENCE</scope>
    <source>
        <strain evidence="2">HKST-UBA02</strain>
    </source>
</reference>
<organism evidence="2 3">
    <name type="scientific">candidate division WWE3 bacterium</name>
    <dbReference type="NCBI Taxonomy" id="2053526"/>
    <lineage>
        <taxon>Bacteria</taxon>
        <taxon>Katanobacteria</taxon>
    </lineage>
</organism>